<reference evidence="9 10" key="1">
    <citation type="submission" date="2020-07" db="EMBL/GenBank/DDBJ databases">
        <title>Sequencing the genomes of 1000 actinobacteria strains.</title>
        <authorList>
            <person name="Klenk H.-P."/>
        </authorList>
    </citation>
    <scope>NUCLEOTIDE SEQUENCE [LARGE SCALE GENOMIC DNA]</scope>
    <source>
        <strain evidence="9 10">DSM 26474</strain>
    </source>
</reference>
<dbReference type="InterPro" id="IPR006311">
    <property type="entry name" value="TAT_signal"/>
</dbReference>
<dbReference type="SUPFAM" id="SSF54001">
    <property type="entry name" value="Cysteine proteinases"/>
    <property type="match status" value="1"/>
</dbReference>
<feature type="compositionally biased region" description="Low complexity" evidence="6">
    <location>
        <begin position="271"/>
        <end position="286"/>
    </location>
</feature>
<dbReference type="PANTHER" id="PTHR47359:SF3">
    <property type="entry name" value="NLP_P60 DOMAIN-CONTAINING PROTEIN-RELATED"/>
    <property type="match status" value="1"/>
</dbReference>
<keyword evidence="7" id="KW-0732">Signal</keyword>
<proteinExistence type="inferred from homology"/>
<feature type="coiled-coil region" evidence="5">
    <location>
        <begin position="60"/>
        <end position="122"/>
    </location>
</feature>
<dbReference type="EMBL" id="JACCBM010000001">
    <property type="protein sequence ID" value="NYD71660.1"/>
    <property type="molecule type" value="Genomic_DNA"/>
</dbReference>
<dbReference type="Pfam" id="PF00877">
    <property type="entry name" value="NLPC_P60"/>
    <property type="match status" value="1"/>
</dbReference>
<dbReference type="PROSITE" id="PS51318">
    <property type="entry name" value="TAT"/>
    <property type="match status" value="1"/>
</dbReference>
<evidence type="ECO:0000256" key="6">
    <source>
        <dbReference type="SAM" id="MobiDB-lite"/>
    </source>
</evidence>
<dbReference type="InterPro" id="IPR000064">
    <property type="entry name" value="NLP_P60_dom"/>
</dbReference>
<dbReference type="AlphaFoldDB" id="A0A852SSL7"/>
<dbReference type="InterPro" id="IPR038765">
    <property type="entry name" value="Papain-like_cys_pep_sf"/>
</dbReference>
<keyword evidence="10" id="KW-1185">Reference proteome</keyword>
<keyword evidence="5" id="KW-0175">Coiled coil</keyword>
<keyword evidence="4" id="KW-0788">Thiol protease</keyword>
<evidence type="ECO:0000256" key="1">
    <source>
        <dbReference type="ARBA" id="ARBA00007074"/>
    </source>
</evidence>
<dbReference type="GO" id="GO:0008234">
    <property type="term" value="F:cysteine-type peptidase activity"/>
    <property type="evidence" value="ECO:0007669"/>
    <property type="project" value="UniProtKB-KW"/>
</dbReference>
<sequence>MPLDPTPARRRRAPAVAALATAAALAASLFIASPAAATDYPSWNDVVAARASQSATQSKVAELEGLITGLQTQVDQAKAAADEAWAADKAAQDALADKTRAAESLKAQAEQAAADAEASKKRAAGLAAQFARSAGNDLTSQLMVSGSGSDDLLYQLGTMSKLSETSQEVFTAAKQDQNTATALTDQAEVAEAELQKLADVAKVSLQSAIDAQKAVQSALLEQEAHQAELTVQVTVLKNAADVTEAQYTAGVEAERQRRIAEEQAAAAAAASEAAAQQAAEEAAQNAGGSGGGSGGGSDEGGSSSGGGGGSSSGGGSGGSGGGGGGGIVVSPPAQSYSGAAVVAYAEQFVGVVPYGWGANPNDSFGCDGLTQYVYGQFGISLPRMVSNQAAMGVRVSAQDAQAGDLVVWPGAHIGIYDGSGGVIHSPDWGRYVTHATGLWGSYYFVRLV</sequence>
<dbReference type="Gene3D" id="3.90.1720.10">
    <property type="entry name" value="endopeptidase domain like (from Nostoc punctiforme)"/>
    <property type="match status" value="1"/>
</dbReference>
<gene>
    <name evidence="9" type="ORF">BJ984_002818</name>
</gene>
<dbReference type="Proteomes" id="UP000549913">
    <property type="component" value="Unassembled WGS sequence"/>
</dbReference>
<keyword evidence="2" id="KW-0645">Protease</keyword>
<evidence type="ECO:0000256" key="5">
    <source>
        <dbReference type="SAM" id="Coils"/>
    </source>
</evidence>
<comment type="caution">
    <text evidence="9">The sequence shown here is derived from an EMBL/GenBank/DDBJ whole genome shotgun (WGS) entry which is preliminary data.</text>
</comment>
<feature type="signal peptide" evidence="7">
    <location>
        <begin position="1"/>
        <end position="37"/>
    </location>
</feature>
<evidence type="ECO:0000259" key="8">
    <source>
        <dbReference type="PROSITE" id="PS51935"/>
    </source>
</evidence>
<evidence type="ECO:0000256" key="2">
    <source>
        <dbReference type="ARBA" id="ARBA00022670"/>
    </source>
</evidence>
<dbReference type="RefSeq" id="WP_179548559.1">
    <property type="nucleotide sequence ID" value="NZ_BSEW01000002.1"/>
</dbReference>
<feature type="domain" description="NlpC/P60" evidence="8">
    <location>
        <begin position="335"/>
        <end position="448"/>
    </location>
</feature>
<feature type="compositionally biased region" description="Gly residues" evidence="6">
    <location>
        <begin position="287"/>
        <end position="326"/>
    </location>
</feature>
<protein>
    <submittedName>
        <fullName evidence="9">Cell wall-associated NlpC family hydrolase</fullName>
    </submittedName>
</protein>
<dbReference type="PANTHER" id="PTHR47359">
    <property type="entry name" value="PEPTIDOGLYCAN DL-ENDOPEPTIDASE CWLO"/>
    <property type="match status" value="1"/>
</dbReference>
<feature type="region of interest" description="Disordered" evidence="6">
    <location>
        <begin position="271"/>
        <end position="326"/>
    </location>
</feature>
<feature type="coiled-coil region" evidence="5">
    <location>
        <begin position="173"/>
        <end position="200"/>
    </location>
</feature>
<feature type="chain" id="PRO_5032416377" evidence="7">
    <location>
        <begin position="38"/>
        <end position="448"/>
    </location>
</feature>
<dbReference type="GO" id="GO:0006508">
    <property type="term" value="P:proteolysis"/>
    <property type="evidence" value="ECO:0007669"/>
    <property type="project" value="UniProtKB-KW"/>
</dbReference>
<organism evidence="9 10">
    <name type="scientific">Herbiconiux flava</name>
    <dbReference type="NCBI Taxonomy" id="881268"/>
    <lineage>
        <taxon>Bacteria</taxon>
        <taxon>Bacillati</taxon>
        <taxon>Actinomycetota</taxon>
        <taxon>Actinomycetes</taxon>
        <taxon>Micrococcales</taxon>
        <taxon>Microbacteriaceae</taxon>
        <taxon>Herbiconiux</taxon>
    </lineage>
</organism>
<dbReference type="PROSITE" id="PS51935">
    <property type="entry name" value="NLPC_P60"/>
    <property type="match status" value="1"/>
</dbReference>
<accession>A0A852SSL7</accession>
<keyword evidence="3 9" id="KW-0378">Hydrolase</keyword>
<evidence type="ECO:0000313" key="9">
    <source>
        <dbReference type="EMBL" id="NYD71660.1"/>
    </source>
</evidence>
<comment type="similarity">
    <text evidence="1">Belongs to the peptidase C40 family.</text>
</comment>
<dbReference type="InterPro" id="IPR051794">
    <property type="entry name" value="PG_Endopeptidase_C40"/>
</dbReference>
<evidence type="ECO:0000256" key="3">
    <source>
        <dbReference type="ARBA" id="ARBA00022801"/>
    </source>
</evidence>
<evidence type="ECO:0000256" key="4">
    <source>
        <dbReference type="ARBA" id="ARBA00022807"/>
    </source>
</evidence>
<name>A0A852SSL7_9MICO</name>
<evidence type="ECO:0000256" key="7">
    <source>
        <dbReference type="SAM" id="SignalP"/>
    </source>
</evidence>
<evidence type="ECO:0000313" key="10">
    <source>
        <dbReference type="Proteomes" id="UP000549913"/>
    </source>
</evidence>